<dbReference type="OrthoDB" id="6113286at2759"/>
<name>A0A8S3RIB5_MYTED</name>
<dbReference type="Pfam" id="PF00059">
    <property type="entry name" value="Lectin_C"/>
    <property type="match status" value="1"/>
</dbReference>
<reference evidence="3" key="1">
    <citation type="submission" date="2021-03" db="EMBL/GenBank/DDBJ databases">
        <authorList>
            <person name="Bekaert M."/>
        </authorList>
    </citation>
    <scope>NUCLEOTIDE SEQUENCE</scope>
</reference>
<dbReference type="InterPro" id="IPR016187">
    <property type="entry name" value="CTDL_fold"/>
</dbReference>
<protein>
    <recommendedName>
        <fullName evidence="2">C-type lectin domain-containing protein</fullName>
    </recommendedName>
</protein>
<dbReference type="SUPFAM" id="SSF56436">
    <property type="entry name" value="C-type lectin-like"/>
    <property type="match status" value="1"/>
</dbReference>
<dbReference type="CDD" id="cd00037">
    <property type="entry name" value="CLECT"/>
    <property type="match status" value="1"/>
</dbReference>
<comment type="caution">
    <text evidence="3">The sequence shown here is derived from an EMBL/GenBank/DDBJ whole genome shotgun (WGS) entry which is preliminary data.</text>
</comment>
<evidence type="ECO:0000256" key="1">
    <source>
        <dbReference type="ARBA" id="ARBA00023157"/>
    </source>
</evidence>
<dbReference type="Proteomes" id="UP000683360">
    <property type="component" value="Unassembled WGS sequence"/>
</dbReference>
<dbReference type="PROSITE" id="PS00615">
    <property type="entry name" value="C_TYPE_LECTIN_1"/>
    <property type="match status" value="1"/>
</dbReference>
<dbReference type="PANTHER" id="PTHR22803">
    <property type="entry name" value="MANNOSE, PHOSPHOLIPASE, LECTIN RECEPTOR RELATED"/>
    <property type="match status" value="1"/>
</dbReference>
<dbReference type="Gene3D" id="3.10.100.10">
    <property type="entry name" value="Mannose-Binding Protein A, subunit A"/>
    <property type="match status" value="1"/>
</dbReference>
<organism evidence="3 4">
    <name type="scientific">Mytilus edulis</name>
    <name type="common">Blue mussel</name>
    <dbReference type="NCBI Taxonomy" id="6550"/>
    <lineage>
        <taxon>Eukaryota</taxon>
        <taxon>Metazoa</taxon>
        <taxon>Spiralia</taxon>
        <taxon>Lophotrochozoa</taxon>
        <taxon>Mollusca</taxon>
        <taxon>Bivalvia</taxon>
        <taxon>Autobranchia</taxon>
        <taxon>Pteriomorphia</taxon>
        <taxon>Mytilida</taxon>
        <taxon>Mytiloidea</taxon>
        <taxon>Mytilidae</taxon>
        <taxon>Mytilinae</taxon>
        <taxon>Mytilus</taxon>
    </lineage>
</organism>
<evidence type="ECO:0000259" key="2">
    <source>
        <dbReference type="PROSITE" id="PS50041"/>
    </source>
</evidence>
<dbReference type="PROSITE" id="PS50041">
    <property type="entry name" value="C_TYPE_LECTIN_2"/>
    <property type="match status" value="1"/>
</dbReference>
<dbReference type="InterPro" id="IPR018378">
    <property type="entry name" value="C-type_lectin_CS"/>
</dbReference>
<sequence length="195" mass="22165">MNMIDVQAESIVVCAMLCSYQDKCCVASFEKLTSSCWMDTSENCSVSTYTVTGWNVMHRRLYVPPSCADCYSYATSTYKIIVDTVDWQTAQNNCYHLGGKLVEIETIEENDFIKYTLTNRNADTIYYLGGYQFNANDGIRWINTPSQVMTFTDWAAGDPNNPTTELCLGSYGPANFQWVNLSCNRLESYICEFLE</sequence>
<feature type="domain" description="C-type lectin" evidence="2">
    <location>
        <begin position="73"/>
        <end position="192"/>
    </location>
</feature>
<dbReference type="InterPro" id="IPR050111">
    <property type="entry name" value="C-type_lectin/snaclec_domain"/>
</dbReference>
<accession>A0A8S3RIB5</accession>
<dbReference type="EMBL" id="CAJPWZ010001051">
    <property type="protein sequence ID" value="CAG2206481.1"/>
    <property type="molecule type" value="Genomic_DNA"/>
</dbReference>
<dbReference type="InterPro" id="IPR001304">
    <property type="entry name" value="C-type_lectin-like"/>
</dbReference>
<dbReference type="SMART" id="SM00034">
    <property type="entry name" value="CLECT"/>
    <property type="match status" value="1"/>
</dbReference>
<dbReference type="AlphaFoldDB" id="A0A8S3RIB5"/>
<dbReference type="InterPro" id="IPR016186">
    <property type="entry name" value="C-type_lectin-like/link_sf"/>
</dbReference>
<evidence type="ECO:0000313" key="3">
    <source>
        <dbReference type="EMBL" id="CAG2206481.1"/>
    </source>
</evidence>
<keyword evidence="1" id="KW-1015">Disulfide bond</keyword>
<proteinExistence type="predicted"/>
<evidence type="ECO:0000313" key="4">
    <source>
        <dbReference type="Proteomes" id="UP000683360"/>
    </source>
</evidence>
<gene>
    <name evidence="3" type="ORF">MEDL_20814</name>
</gene>
<keyword evidence="4" id="KW-1185">Reference proteome</keyword>